<feature type="compositionally biased region" description="Basic residues" evidence="1">
    <location>
        <begin position="13"/>
        <end position="34"/>
    </location>
</feature>
<gene>
    <name evidence="2" type="ORF">AVDCRST_MAG48-3361</name>
</gene>
<dbReference type="AlphaFoldDB" id="A0A6J4LLS7"/>
<protein>
    <submittedName>
        <fullName evidence="2">Uncharacterized protein</fullName>
    </submittedName>
</protein>
<feature type="non-terminal residue" evidence="2">
    <location>
        <position position="75"/>
    </location>
</feature>
<dbReference type="EMBL" id="CADCTS010000474">
    <property type="protein sequence ID" value="CAA9335571.1"/>
    <property type="molecule type" value="Genomic_DNA"/>
</dbReference>
<evidence type="ECO:0000256" key="1">
    <source>
        <dbReference type="SAM" id="MobiDB-lite"/>
    </source>
</evidence>
<reference evidence="2" key="1">
    <citation type="submission" date="2020-02" db="EMBL/GenBank/DDBJ databases">
        <authorList>
            <person name="Meier V. D."/>
        </authorList>
    </citation>
    <scope>NUCLEOTIDE SEQUENCE</scope>
    <source>
        <strain evidence="2">AVDCRST_MAG48</strain>
    </source>
</reference>
<organism evidence="2">
    <name type="scientific">uncultured Friedmanniella sp</name>
    <dbReference type="NCBI Taxonomy" id="335381"/>
    <lineage>
        <taxon>Bacteria</taxon>
        <taxon>Bacillati</taxon>
        <taxon>Actinomycetota</taxon>
        <taxon>Actinomycetes</taxon>
        <taxon>Propionibacteriales</taxon>
        <taxon>Nocardioidaceae</taxon>
        <taxon>Friedmanniella</taxon>
        <taxon>environmental samples</taxon>
    </lineage>
</organism>
<accession>A0A6J4LLS7</accession>
<sequence>AGAPARAAGGHVPARRHAGRARRGPAGRRRRPVRARLAGPRRGGGGRRRPAAAPGVPRRLPHRHRRDGAAPAADL</sequence>
<proteinExistence type="predicted"/>
<name>A0A6J4LLS7_9ACTN</name>
<feature type="non-terminal residue" evidence="2">
    <location>
        <position position="1"/>
    </location>
</feature>
<feature type="compositionally biased region" description="Low complexity" evidence="1">
    <location>
        <begin position="1"/>
        <end position="12"/>
    </location>
</feature>
<evidence type="ECO:0000313" key="2">
    <source>
        <dbReference type="EMBL" id="CAA9335571.1"/>
    </source>
</evidence>
<feature type="region of interest" description="Disordered" evidence="1">
    <location>
        <begin position="1"/>
        <end position="75"/>
    </location>
</feature>